<accession>A0A183SE79</accession>
<feature type="repeat" description="RCC1" evidence="1">
    <location>
        <begin position="321"/>
        <end position="374"/>
    </location>
</feature>
<dbReference type="PANTHER" id="PTHR46337">
    <property type="entry name" value="RCC1-LIKE G EXCHANGING FACTOR-LIKE PROTEIN"/>
    <property type="match status" value="1"/>
</dbReference>
<gene>
    <name evidence="2" type="ORF">SSLN_LOCUS2527</name>
</gene>
<dbReference type="WBParaSite" id="SSLN_0000261401-mRNA-1">
    <property type="protein sequence ID" value="SSLN_0000261401-mRNA-1"/>
    <property type="gene ID" value="SSLN_0000261401"/>
</dbReference>
<dbReference type="PANTHER" id="PTHR46337:SF1">
    <property type="entry name" value="RCC1-LIKE G EXCHANGING FACTOR-LIKE PROTEIN"/>
    <property type="match status" value="1"/>
</dbReference>
<reference evidence="2 3" key="2">
    <citation type="submission" date="2018-11" db="EMBL/GenBank/DDBJ databases">
        <authorList>
            <consortium name="Pathogen Informatics"/>
        </authorList>
    </citation>
    <scope>NUCLEOTIDE SEQUENCE [LARGE SCALE GENOMIC DNA]</scope>
    <source>
        <strain evidence="2 3">NST_G2</strain>
    </source>
</reference>
<evidence type="ECO:0000313" key="2">
    <source>
        <dbReference type="EMBL" id="VDL88912.1"/>
    </source>
</evidence>
<dbReference type="Pfam" id="PF13540">
    <property type="entry name" value="RCC1_2"/>
    <property type="match status" value="1"/>
</dbReference>
<proteinExistence type="predicted"/>
<dbReference type="InterPro" id="IPR000408">
    <property type="entry name" value="Reg_chr_condens"/>
</dbReference>
<dbReference type="Proteomes" id="UP000275846">
    <property type="component" value="Unassembled WGS sequence"/>
</dbReference>
<dbReference type="PRINTS" id="PR00633">
    <property type="entry name" value="RCCNDNSATION"/>
</dbReference>
<dbReference type="InterPro" id="IPR053035">
    <property type="entry name" value="Mitochondrial_GEF_domain"/>
</dbReference>
<dbReference type="GO" id="GO:0005085">
    <property type="term" value="F:guanyl-nucleotide exchange factor activity"/>
    <property type="evidence" value="ECO:0007669"/>
    <property type="project" value="TreeGrafter"/>
</dbReference>
<sequence>MPPRVYSCSFYLRFSTCSLLLNRCSVHLSESQASFANVKRPKQLFGFGVAATGALGLKRFIIAEGNMLLIVHSQTNIGVIPPPFTAYSPVNLILPGFKQFDVKNVACGFGYSIFLRKCSRRGLVILGCGLNTDGQLGPHPNAIHGKTPVGVQFDLLPEPQVIQLPSDKYVPFAVACGRAHTLVACKPRSFDAPHCIYSFGNNTFGQCARQMIRDEVYSSEHATITQVPSPETVTAVKQVLLPKSHLCWQVILPGVFFQLVCGQDHSLVLTEDGLVFSAGLGTDGQTGLGTTDCVDRLTRVRGAIEDISSRGDTVLALSRCGRLFAWGNNEYGQICPISDEVQVTQPVELPLREYVDSVTHRVSPSAESTALGADFKLGNLISIASAGSMCAVVDDFGQVLVWGFGCLGLGPRTYHCDRPRLIPPPLFAPTLPRSEHRIVEVVPGLHHFIARSNAGLLWSWGAPRGAVGCLGLGKLHKVGQPISAKRSDVEIAKAAQTYPAQISLPAEALQVSCGVDHTFVLGRRFG</sequence>
<dbReference type="PROSITE" id="PS50012">
    <property type="entry name" value="RCC1_3"/>
    <property type="match status" value="3"/>
</dbReference>
<evidence type="ECO:0000256" key="1">
    <source>
        <dbReference type="PROSITE-ProRule" id="PRU00235"/>
    </source>
</evidence>
<keyword evidence="3" id="KW-1185">Reference proteome</keyword>
<dbReference type="OrthoDB" id="70707at2759"/>
<name>A0A183SE79_SCHSO</name>
<evidence type="ECO:0000313" key="4">
    <source>
        <dbReference type="WBParaSite" id="SSLN_0000261401-mRNA-1"/>
    </source>
</evidence>
<feature type="repeat" description="RCC1" evidence="1">
    <location>
        <begin position="455"/>
        <end position="524"/>
    </location>
</feature>
<dbReference type="InterPro" id="IPR009091">
    <property type="entry name" value="RCC1/BLIP-II"/>
</dbReference>
<dbReference type="Pfam" id="PF00415">
    <property type="entry name" value="RCC1"/>
    <property type="match status" value="1"/>
</dbReference>
<feature type="repeat" description="RCC1" evidence="1">
    <location>
        <begin position="194"/>
        <end position="272"/>
    </location>
</feature>
<dbReference type="SUPFAM" id="SSF50985">
    <property type="entry name" value="RCC1/BLIP-II"/>
    <property type="match status" value="1"/>
</dbReference>
<dbReference type="GO" id="GO:0019843">
    <property type="term" value="F:rRNA binding"/>
    <property type="evidence" value="ECO:0007669"/>
    <property type="project" value="TreeGrafter"/>
</dbReference>
<dbReference type="STRING" id="70667.A0A183SE79"/>
<dbReference type="AlphaFoldDB" id="A0A183SE79"/>
<dbReference type="GO" id="GO:0005743">
    <property type="term" value="C:mitochondrial inner membrane"/>
    <property type="evidence" value="ECO:0007669"/>
    <property type="project" value="TreeGrafter"/>
</dbReference>
<dbReference type="EMBL" id="UYSU01032276">
    <property type="protein sequence ID" value="VDL88912.1"/>
    <property type="molecule type" value="Genomic_DNA"/>
</dbReference>
<organism evidence="4">
    <name type="scientific">Schistocephalus solidus</name>
    <name type="common">Tapeworm</name>
    <dbReference type="NCBI Taxonomy" id="70667"/>
    <lineage>
        <taxon>Eukaryota</taxon>
        <taxon>Metazoa</taxon>
        <taxon>Spiralia</taxon>
        <taxon>Lophotrochozoa</taxon>
        <taxon>Platyhelminthes</taxon>
        <taxon>Cestoda</taxon>
        <taxon>Eucestoda</taxon>
        <taxon>Diphyllobothriidea</taxon>
        <taxon>Diphyllobothriidae</taxon>
        <taxon>Schistocephalus</taxon>
    </lineage>
</organism>
<protein>
    <submittedName>
        <fullName evidence="4">Williams-Beuren syndrome chromosomal region 16 protein</fullName>
    </submittedName>
</protein>
<evidence type="ECO:0000313" key="3">
    <source>
        <dbReference type="Proteomes" id="UP000275846"/>
    </source>
</evidence>
<dbReference type="Gene3D" id="2.130.10.30">
    <property type="entry name" value="Regulator of chromosome condensation 1/beta-lactamase-inhibitor protein II"/>
    <property type="match status" value="3"/>
</dbReference>
<reference evidence="4" key="1">
    <citation type="submission" date="2016-06" db="UniProtKB">
        <authorList>
            <consortium name="WormBaseParasite"/>
        </authorList>
    </citation>
    <scope>IDENTIFICATION</scope>
</reference>
<dbReference type="GO" id="GO:0070131">
    <property type="term" value="P:positive regulation of mitochondrial translation"/>
    <property type="evidence" value="ECO:0007669"/>
    <property type="project" value="TreeGrafter"/>
</dbReference>